<organism evidence="1 2">
    <name type="scientific">Byssothecium circinans</name>
    <dbReference type="NCBI Taxonomy" id="147558"/>
    <lineage>
        <taxon>Eukaryota</taxon>
        <taxon>Fungi</taxon>
        <taxon>Dikarya</taxon>
        <taxon>Ascomycota</taxon>
        <taxon>Pezizomycotina</taxon>
        <taxon>Dothideomycetes</taxon>
        <taxon>Pleosporomycetidae</taxon>
        <taxon>Pleosporales</taxon>
        <taxon>Massarineae</taxon>
        <taxon>Massarinaceae</taxon>
        <taxon>Byssothecium</taxon>
    </lineage>
</organism>
<proteinExistence type="predicted"/>
<name>A0A6A5U2Y6_9PLEO</name>
<evidence type="ECO:0000313" key="2">
    <source>
        <dbReference type="Proteomes" id="UP000800035"/>
    </source>
</evidence>
<reference evidence="1" key="1">
    <citation type="journal article" date="2020" name="Stud. Mycol.">
        <title>101 Dothideomycetes genomes: a test case for predicting lifestyles and emergence of pathogens.</title>
        <authorList>
            <person name="Haridas S."/>
            <person name="Albert R."/>
            <person name="Binder M."/>
            <person name="Bloem J."/>
            <person name="Labutti K."/>
            <person name="Salamov A."/>
            <person name="Andreopoulos B."/>
            <person name="Baker S."/>
            <person name="Barry K."/>
            <person name="Bills G."/>
            <person name="Bluhm B."/>
            <person name="Cannon C."/>
            <person name="Castanera R."/>
            <person name="Culley D."/>
            <person name="Daum C."/>
            <person name="Ezra D."/>
            <person name="Gonzalez J."/>
            <person name="Henrissat B."/>
            <person name="Kuo A."/>
            <person name="Liang C."/>
            <person name="Lipzen A."/>
            <person name="Lutzoni F."/>
            <person name="Magnuson J."/>
            <person name="Mondo S."/>
            <person name="Nolan M."/>
            <person name="Ohm R."/>
            <person name="Pangilinan J."/>
            <person name="Park H.-J."/>
            <person name="Ramirez L."/>
            <person name="Alfaro M."/>
            <person name="Sun H."/>
            <person name="Tritt A."/>
            <person name="Yoshinaga Y."/>
            <person name="Zwiers L.-H."/>
            <person name="Turgeon B."/>
            <person name="Goodwin S."/>
            <person name="Spatafora J."/>
            <person name="Crous P."/>
            <person name="Grigoriev I."/>
        </authorList>
    </citation>
    <scope>NUCLEOTIDE SEQUENCE</scope>
    <source>
        <strain evidence="1">CBS 675.92</strain>
    </source>
</reference>
<dbReference type="AlphaFoldDB" id="A0A6A5U2Y6"/>
<keyword evidence="2" id="KW-1185">Reference proteome</keyword>
<gene>
    <name evidence="1" type="ORF">CC80DRAFT_301365</name>
</gene>
<protein>
    <submittedName>
        <fullName evidence="1">Uncharacterized protein</fullName>
    </submittedName>
</protein>
<accession>A0A6A5U2Y6</accession>
<evidence type="ECO:0000313" key="1">
    <source>
        <dbReference type="EMBL" id="KAF1959493.1"/>
    </source>
</evidence>
<dbReference type="Proteomes" id="UP000800035">
    <property type="component" value="Unassembled WGS sequence"/>
</dbReference>
<dbReference type="EMBL" id="ML976984">
    <property type="protein sequence ID" value="KAF1959493.1"/>
    <property type="molecule type" value="Genomic_DNA"/>
</dbReference>
<sequence length="121" mass="13712">MPRFSMSCRALFHRARSLRGMPCVVRGKRKRNESCRPHARVSRMGVWAAGGGWCGSEDVLQLRSPFLMRDYMSSRRSTRLKMHVRLGPAWAGEGWGCRMRSLSIKGATRLSADLVTGTLDW</sequence>